<keyword evidence="4" id="KW-0472">Membrane</keyword>
<gene>
    <name evidence="7" type="ORF">QI031_26925</name>
</gene>
<sequence>MLLASGIGRYLFNNRSEVEDELVEITLLDTPPDEIAATEEVKPKPEPLPEKKFPVIDTSKPQRNLDTTANQSRVSAGSSAISKLKPIPTQGKVAVQTPPVVEQPIPKPDIKPFKQFKQVEPLSPAPASAVREKPIIPESKPEKPEPVAQNNNQPPIPQPKPETRTPRKFLTPVTPLVQPSQPTPQDSEDLKDLLAQSRDFKSTPREFSTPVTPAIESPASKLDANLKRSLTQERSSRRTARDFSNPVAPSSQSSAPTQQDSTELNNTLSGIRESRDNSKLSSNNTALSSPDTSNIGESSDNAPRRRRRSFAGNIATAPNTVDTGTSGGLGNDTGDLVGDGDGRAACRKCDKVYPDWAKRQGIEGKITVAVDTDAQGNVINVRLLSSSGNSRLDKEHLELARNWKLKPSSNGRQSVRIVTKYEIH</sequence>
<dbReference type="Pfam" id="PF03544">
    <property type="entry name" value="TonB_C"/>
    <property type="match status" value="1"/>
</dbReference>
<feature type="compositionally biased region" description="Basic and acidic residues" evidence="5">
    <location>
        <begin position="188"/>
        <end position="204"/>
    </location>
</feature>
<feature type="compositionally biased region" description="Basic and acidic residues" evidence="5">
    <location>
        <begin position="224"/>
        <end position="241"/>
    </location>
</feature>
<dbReference type="NCBIfam" id="TIGR01352">
    <property type="entry name" value="tonB_Cterm"/>
    <property type="match status" value="1"/>
</dbReference>
<feature type="compositionally biased region" description="Basic and acidic residues" evidence="5">
    <location>
        <begin position="130"/>
        <end position="145"/>
    </location>
</feature>
<evidence type="ECO:0000256" key="3">
    <source>
        <dbReference type="ARBA" id="ARBA00022989"/>
    </source>
</evidence>
<keyword evidence="3" id="KW-1133">Transmembrane helix</keyword>
<evidence type="ECO:0000256" key="5">
    <source>
        <dbReference type="SAM" id="MobiDB-lite"/>
    </source>
</evidence>
<feature type="region of interest" description="Disordered" evidence="5">
    <location>
        <begin position="34"/>
        <end position="335"/>
    </location>
</feature>
<feature type="compositionally biased region" description="Polar residues" evidence="5">
    <location>
        <begin position="279"/>
        <end position="301"/>
    </location>
</feature>
<dbReference type="EMBL" id="CP124543">
    <property type="protein sequence ID" value="WGV25337.1"/>
    <property type="molecule type" value="Genomic_DNA"/>
</dbReference>
<evidence type="ECO:0000313" key="7">
    <source>
        <dbReference type="EMBL" id="WGV25337.1"/>
    </source>
</evidence>
<dbReference type="GO" id="GO:0016020">
    <property type="term" value="C:membrane"/>
    <property type="evidence" value="ECO:0007669"/>
    <property type="project" value="UniProtKB-SubCell"/>
</dbReference>
<organism evidence="7 8">
    <name type="scientific">Halotia branconii CENA392</name>
    <dbReference type="NCBI Taxonomy" id="1539056"/>
    <lineage>
        <taxon>Bacteria</taxon>
        <taxon>Bacillati</taxon>
        <taxon>Cyanobacteriota</taxon>
        <taxon>Cyanophyceae</taxon>
        <taxon>Nostocales</taxon>
        <taxon>Nodulariaceae</taxon>
        <taxon>Halotia</taxon>
    </lineage>
</organism>
<keyword evidence="8" id="KW-1185">Reference proteome</keyword>
<feature type="compositionally biased region" description="Low complexity" evidence="5">
    <location>
        <begin position="248"/>
        <end position="262"/>
    </location>
</feature>
<name>A0AAJ6NRM9_9CYAN</name>
<dbReference type="AlphaFoldDB" id="A0AAJ6NRM9"/>
<dbReference type="InterPro" id="IPR006260">
    <property type="entry name" value="TonB/TolA_C"/>
</dbReference>
<dbReference type="Gene3D" id="3.30.1150.10">
    <property type="match status" value="1"/>
</dbReference>
<evidence type="ECO:0000256" key="4">
    <source>
        <dbReference type="ARBA" id="ARBA00023136"/>
    </source>
</evidence>
<dbReference type="Proteomes" id="UP001223520">
    <property type="component" value="Chromosome"/>
</dbReference>
<feature type="compositionally biased region" description="Polar residues" evidence="5">
    <location>
        <begin position="59"/>
        <end position="81"/>
    </location>
</feature>
<accession>A0AAJ6NRM9</accession>
<dbReference type="KEGG" id="hbq:QI031_26925"/>
<evidence type="ECO:0000256" key="1">
    <source>
        <dbReference type="ARBA" id="ARBA00004167"/>
    </source>
</evidence>
<dbReference type="RefSeq" id="WP_281482638.1">
    <property type="nucleotide sequence ID" value="NZ_CP124543.1"/>
</dbReference>
<evidence type="ECO:0000259" key="6">
    <source>
        <dbReference type="PROSITE" id="PS52015"/>
    </source>
</evidence>
<reference evidence="7 8" key="1">
    <citation type="journal article" date="2023" name="Limnol Oceanogr Lett">
        <title>Environmental adaptations by the intertidal Antarctic cyanobacterium Halotia branconii CENA392 as revealed using long-read genome sequencing.</title>
        <authorList>
            <person name="Dextro R.B."/>
            <person name="Delbaje E."/>
            <person name="Freitas P.N.N."/>
            <person name="Geraldes V."/>
            <person name="Pinto E."/>
            <person name="Long P.F."/>
            <person name="Fiore M.F."/>
        </authorList>
    </citation>
    <scope>NUCLEOTIDE SEQUENCE [LARGE SCALE GENOMIC DNA]</scope>
    <source>
        <strain evidence="7 8">CENA392</strain>
    </source>
</reference>
<feature type="domain" description="TonB C-terminal" evidence="6">
    <location>
        <begin position="338"/>
        <end position="424"/>
    </location>
</feature>
<protein>
    <submittedName>
        <fullName evidence="7">TonB family protein</fullName>
    </submittedName>
</protein>
<keyword evidence="2" id="KW-0812">Transmembrane</keyword>
<dbReference type="GO" id="GO:0055085">
    <property type="term" value="P:transmembrane transport"/>
    <property type="evidence" value="ECO:0007669"/>
    <property type="project" value="InterPro"/>
</dbReference>
<dbReference type="InterPro" id="IPR037682">
    <property type="entry name" value="TonB_C"/>
</dbReference>
<proteinExistence type="predicted"/>
<dbReference type="SUPFAM" id="SSF74653">
    <property type="entry name" value="TolA/TonB C-terminal domain"/>
    <property type="match status" value="1"/>
</dbReference>
<comment type="subcellular location">
    <subcellularLocation>
        <location evidence="1">Membrane</location>
        <topology evidence="1">Single-pass membrane protein</topology>
    </subcellularLocation>
</comment>
<evidence type="ECO:0000256" key="2">
    <source>
        <dbReference type="ARBA" id="ARBA00022692"/>
    </source>
</evidence>
<feature type="compositionally biased region" description="Basic and acidic residues" evidence="5">
    <location>
        <begin position="39"/>
        <end position="54"/>
    </location>
</feature>
<dbReference type="PROSITE" id="PS52015">
    <property type="entry name" value="TONB_CTD"/>
    <property type="match status" value="1"/>
</dbReference>
<evidence type="ECO:0000313" key="8">
    <source>
        <dbReference type="Proteomes" id="UP001223520"/>
    </source>
</evidence>